<name>A0A8H5LYK4_9AGAR</name>
<reference evidence="8 9" key="1">
    <citation type="journal article" date="2020" name="ISME J.">
        <title>Uncovering the hidden diversity of litter-decomposition mechanisms in mushroom-forming fungi.</title>
        <authorList>
            <person name="Floudas D."/>
            <person name="Bentzer J."/>
            <person name="Ahren D."/>
            <person name="Johansson T."/>
            <person name="Persson P."/>
            <person name="Tunlid A."/>
        </authorList>
    </citation>
    <scope>NUCLEOTIDE SEQUENCE [LARGE SCALE GENOMIC DNA]</scope>
    <source>
        <strain evidence="8 9">CBS 661.87</strain>
    </source>
</reference>
<dbReference type="PROSITE" id="PS51396">
    <property type="entry name" value="PUL"/>
    <property type="match status" value="1"/>
</dbReference>
<feature type="domain" description="PPPDE" evidence="7">
    <location>
        <begin position="3"/>
        <end position="143"/>
    </location>
</feature>
<dbReference type="InterPro" id="IPR011989">
    <property type="entry name" value="ARM-like"/>
</dbReference>
<evidence type="ECO:0000256" key="4">
    <source>
        <dbReference type="SAM" id="MobiDB-lite"/>
    </source>
</evidence>
<evidence type="ECO:0000259" key="6">
    <source>
        <dbReference type="PROSITE" id="PS51396"/>
    </source>
</evidence>
<dbReference type="InterPro" id="IPR036249">
    <property type="entry name" value="Thioredoxin-like_sf"/>
</dbReference>
<feature type="region of interest" description="Disordered" evidence="4">
    <location>
        <begin position="146"/>
        <end position="166"/>
    </location>
</feature>
<dbReference type="Gene3D" id="1.25.10.10">
    <property type="entry name" value="Leucine-rich Repeat Variant"/>
    <property type="match status" value="1"/>
</dbReference>
<dbReference type="PROSITE" id="PS51858">
    <property type="entry name" value="PPPDE"/>
    <property type="match status" value="1"/>
</dbReference>
<evidence type="ECO:0000313" key="9">
    <source>
        <dbReference type="Proteomes" id="UP000565441"/>
    </source>
</evidence>
<dbReference type="Gene3D" id="3.90.1720.30">
    <property type="entry name" value="PPPDE domains"/>
    <property type="match status" value="1"/>
</dbReference>
<feature type="domain" description="Thioredoxin" evidence="5">
    <location>
        <begin position="156"/>
        <end position="313"/>
    </location>
</feature>
<keyword evidence="3" id="KW-0378">Hydrolase</keyword>
<evidence type="ECO:0000313" key="8">
    <source>
        <dbReference type="EMBL" id="KAF5374136.1"/>
    </source>
</evidence>
<evidence type="ECO:0000256" key="3">
    <source>
        <dbReference type="ARBA" id="ARBA00022801"/>
    </source>
</evidence>
<dbReference type="PANTHER" id="PTHR12378">
    <property type="entry name" value="DESUMOYLATING ISOPEPTIDASE"/>
    <property type="match status" value="1"/>
</dbReference>
<dbReference type="InterPro" id="IPR042266">
    <property type="entry name" value="PPPDE_sf"/>
</dbReference>
<dbReference type="EMBL" id="JAACJP010000037">
    <property type="protein sequence ID" value="KAF5374136.1"/>
    <property type="molecule type" value="Genomic_DNA"/>
</dbReference>
<gene>
    <name evidence="8" type="ORF">D9615_008883</name>
</gene>
<dbReference type="PROSITE" id="PS51352">
    <property type="entry name" value="THIOREDOXIN_2"/>
    <property type="match status" value="1"/>
</dbReference>
<dbReference type="InterPro" id="IPR013535">
    <property type="entry name" value="PUL_dom"/>
</dbReference>
<dbReference type="GO" id="GO:0006508">
    <property type="term" value="P:proteolysis"/>
    <property type="evidence" value="ECO:0007669"/>
    <property type="project" value="UniProtKB-KW"/>
</dbReference>
<dbReference type="GO" id="GO:0070646">
    <property type="term" value="P:protein modification by small protein removal"/>
    <property type="evidence" value="ECO:0007669"/>
    <property type="project" value="TreeGrafter"/>
</dbReference>
<dbReference type="PROSITE" id="PS00194">
    <property type="entry name" value="THIOREDOXIN_1"/>
    <property type="match status" value="1"/>
</dbReference>
<comment type="caution">
    <text evidence="8">The sequence shown here is derived from an EMBL/GenBank/DDBJ whole genome shotgun (WGS) entry which is preliminary data.</text>
</comment>
<dbReference type="CDD" id="cd02947">
    <property type="entry name" value="TRX_family"/>
    <property type="match status" value="1"/>
</dbReference>
<dbReference type="OrthoDB" id="21221at2759"/>
<dbReference type="Pfam" id="PF05903">
    <property type="entry name" value="Peptidase_C97"/>
    <property type="match status" value="1"/>
</dbReference>
<evidence type="ECO:0000256" key="2">
    <source>
        <dbReference type="ARBA" id="ARBA00022670"/>
    </source>
</evidence>
<sequence>MTEPVKLYVYDLSNGMARQMSRQLTGRQIDGIWHTSVVVFGRETFYGQGISTTLPGRSHHGAPLQVIDLGETAIDEETFNEYVMEMKDHYTADKYHLLEFNCNSFTNDVIGFLTGGSIPDYIKDLPTDFLSTPFGAALRPTIDAMYRRPSPSEPTPPIPSPIPAANATPDSQLAASILQAVAAHTQASNSTPNAATQTLYAPIHAITNPPSFHSFLKSHRAAVAFFTAANCGPCRMIEPVFERLSEEKGVKADGTGAGFAKIDIGVGLGNSLASEWGIRATPTFIFFLDGKKLDEMKGADANELRSQVDLLLFQAYPPHPHTSLSLPAVQALSLNPILFTQVPAIDTVLTRLSSFIDSNPWLSTTQSPGQAKQTLTGTVAPYLKARFSAAPSSKLPSATPTLLTSWSQATSAIASALPVASLFPLVDLWRLALLDPSVGTWVSSFPTSSPILLFIDKATAALKIPDPTSNPRNYLLTVLRLLSNTFATPALARSLFLTTRAALAEVVIPSLLHTDGAVRTAAASLAFNVAAFLQKGRVDKVKGGGGHAARDNTLEDEDWEVEMVSAVVEALGRETTSEEVVHRLAASLAFLLRLSPAYDTQLSPLLDVLQTRAVLKRKLTKGGCGEDGVVKKDVRKLVEEVANKLCP</sequence>
<comment type="similarity">
    <text evidence="1">Belongs to the DeSI family.</text>
</comment>
<dbReference type="SUPFAM" id="SSF52833">
    <property type="entry name" value="Thioredoxin-like"/>
    <property type="match status" value="1"/>
</dbReference>
<dbReference type="InterPro" id="IPR008580">
    <property type="entry name" value="PPPDE_dom"/>
</dbReference>
<protein>
    <submittedName>
        <fullName evidence="8">Uncharacterized protein</fullName>
    </submittedName>
</protein>
<evidence type="ECO:0000259" key="5">
    <source>
        <dbReference type="PROSITE" id="PS51352"/>
    </source>
</evidence>
<dbReference type="InterPro" id="IPR013766">
    <property type="entry name" value="Thioredoxin_domain"/>
</dbReference>
<dbReference type="Gene3D" id="3.40.30.10">
    <property type="entry name" value="Glutaredoxin"/>
    <property type="match status" value="1"/>
</dbReference>
<dbReference type="SMART" id="SM01179">
    <property type="entry name" value="DUF862"/>
    <property type="match status" value="1"/>
</dbReference>
<evidence type="ECO:0000256" key="1">
    <source>
        <dbReference type="ARBA" id="ARBA00008140"/>
    </source>
</evidence>
<dbReference type="PANTHER" id="PTHR12378:SF7">
    <property type="entry name" value="DESUMOYLATING ISOPEPTIDASE 1"/>
    <property type="match status" value="1"/>
</dbReference>
<feature type="domain" description="PUL" evidence="6">
    <location>
        <begin position="330"/>
        <end position="637"/>
    </location>
</feature>
<dbReference type="Pfam" id="PF08324">
    <property type="entry name" value="PUL"/>
    <property type="match status" value="1"/>
</dbReference>
<keyword evidence="9" id="KW-1185">Reference proteome</keyword>
<dbReference type="Pfam" id="PF00085">
    <property type="entry name" value="Thioredoxin"/>
    <property type="match status" value="1"/>
</dbReference>
<accession>A0A8H5LYK4</accession>
<keyword evidence="2" id="KW-0645">Protease</keyword>
<dbReference type="GO" id="GO:0008233">
    <property type="term" value="F:peptidase activity"/>
    <property type="evidence" value="ECO:0007669"/>
    <property type="project" value="UniProtKB-KW"/>
</dbReference>
<organism evidence="8 9">
    <name type="scientific">Tricholomella constricta</name>
    <dbReference type="NCBI Taxonomy" id="117010"/>
    <lineage>
        <taxon>Eukaryota</taxon>
        <taxon>Fungi</taxon>
        <taxon>Dikarya</taxon>
        <taxon>Basidiomycota</taxon>
        <taxon>Agaricomycotina</taxon>
        <taxon>Agaricomycetes</taxon>
        <taxon>Agaricomycetidae</taxon>
        <taxon>Agaricales</taxon>
        <taxon>Tricholomatineae</taxon>
        <taxon>Lyophyllaceae</taxon>
        <taxon>Tricholomella</taxon>
    </lineage>
</organism>
<dbReference type="InterPro" id="IPR017937">
    <property type="entry name" value="Thioredoxin_CS"/>
</dbReference>
<dbReference type="AlphaFoldDB" id="A0A8H5LYK4"/>
<feature type="compositionally biased region" description="Pro residues" evidence="4">
    <location>
        <begin position="151"/>
        <end position="162"/>
    </location>
</feature>
<dbReference type="Proteomes" id="UP000565441">
    <property type="component" value="Unassembled WGS sequence"/>
</dbReference>
<evidence type="ECO:0000259" key="7">
    <source>
        <dbReference type="PROSITE" id="PS51858"/>
    </source>
</evidence>
<proteinExistence type="inferred from homology"/>